<protein>
    <recommendedName>
        <fullName evidence="3">Transcriptional regulator, AbiEi antitoxin, Type IV TA system</fullName>
    </recommendedName>
</protein>
<evidence type="ECO:0000313" key="2">
    <source>
        <dbReference type="Proteomes" id="UP000488506"/>
    </source>
</evidence>
<accession>A0A833KZZ5</accession>
<evidence type="ECO:0008006" key="3">
    <source>
        <dbReference type="Google" id="ProtNLM"/>
    </source>
</evidence>
<comment type="caution">
    <text evidence="1">The sequence shown here is derived from an EMBL/GenBank/DDBJ whole genome shotgun (WGS) entry which is preliminary data.</text>
</comment>
<gene>
    <name evidence="1" type="ORF">FD145_1406</name>
</gene>
<sequence length="203" mass="23102">MKYTEFCKKISVPLFTSQDIRLAGGKVFAYQLSLWQKQGYIIKLKNGVYLFSDKVNDMAPEEVGGVLYGPSYVSLEKALSAYGLIPEMVYSITMVTPKTTRDYKTKVGNFLFRHVKPALFFGYTQRQGRSRAYLLAEPEKALLDTFYLNKIKDNSGLAALRINWRTARELINKKKLSGYLAKYDSQTMARVGALLMEKLKCST</sequence>
<name>A0A833KZZ5_UNCSA</name>
<dbReference type="EMBL" id="WPAF01000032">
    <property type="protein sequence ID" value="KAF0133205.1"/>
    <property type="molecule type" value="Genomic_DNA"/>
</dbReference>
<organism evidence="1 2">
    <name type="scientific">Candidatus Saganbacteria bacterium</name>
    <dbReference type="NCBI Taxonomy" id="2575572"/>
    <lineage>
        <taxon>Bacteria</taxon>
        <taxon>Bacillati</taxon>
        <taxon>Saganbacteria</taxon>
    </lineage>
</organism>
<proteinExistence type="predicted"/>
<evidence type="ECO:0000313" key="1">
    <source>
        <dbReference type="EMBL" id="KAF0133205.1"/>
    </source>
</evidence>
<dbReference type="Proteomes" id="UP000488506">
    <property type="component" value="Unassembled WGS sequence"/>
</dbReference>
<dbReference type="AlphaFoldDB" id="A0A833KZZ5"/>
<reference evidence="1 2" key="1">
    <citation type="submission" date="2019-12" db="EMBL/GenBank/DDBJ databases">
        <authorList>
            <person name="Wolfe R."/>
            <person name="Danczak R."/>
            <person name="Wilkins M."/>
        </authorList>
    </citation>
    <scope>NUCLEOTIDE SEQUENCE [LARGE SCALE GENOMIC DNA]</scope>
    <source>
        <strain evidence="1">X2_MaxBin.013</strain>
    </source>
</reference>